<dbReference type="PANTHER" id="PTHR12266">
    <property type="entry name" value="NA+/CA2+ K+ INDEPENDENT EXCHANGER"/>
    <property type="match status" value="1"/>
</dbReference>
<dbReference type="GO" id="GO:0016020">
    <property type="term" value="C:membrane"/>
    <property type="evidence" value="ECO:0007669"/>
    <property type="project" value="UniProtKB-SubCell"/>
</dbReference>
<evidence type="ECO:0000313" key="11">
    <source>
        <dbReference type="EMBL" id="GMR30667.1"/>
    </source>
</evidence>
<evidence type="ECO:0000256" key="9">
    <source>
        <dbReference type="SAM" id="Phobius"/>
    </source>
</evidence>
<keyword evidence="6 9" id="KW-1133">Transmembrane helix</keyword>
<name>A0AAN4YX84_9BILA</name>
<keyword evidence="12" id="KW-1185">Reference proteome</keyword>
<feature type="domain" description="Sodium/calcium exchanger membrane region" evidence="10">
    <location>
        <begin position="305"/>
        <end position="453"/>
    </location>
</feature>
<evidence type="ECO:0000256" key="1">
    <source>
        <dbReference type="ARBA" id="ARBA00004141"/>
    </source>
</evidence>
<keyword evidence="2" id="KW-0813">Transport</keyword>
<dbReference type="GO" id="GO:0006874">
    <property type="term" value="P:intracellular calcium ion homeostasis"/>
    <property type="evidence" value="ECO:0007669"/>
    <property type="project" value="TreeGrafter"/>
</dbReference>
<organism evidence="11 12">
    <name type="scientific">Pristionchus mayeri</name>
    <dbReference type="NCBI Taxonomy" id="1317129"/>
    <lineage>
        <taxon>Eukaryota</taxon>
        <taxon>Metazoa</taxon>
        <taxon>Ecdysozoa</taxon>
        <taxon>Nematoda</taxon>
        <taxon>Chromadorea</taxon>
        <taxon>Rhabditida</taxon>
        <taxon>Rhabditina</taxon>
        <taxon>Diplogasteromorpha</taxon>
        <taxon>Diplogasteroidea</taxon>
        <taxon>Neodiplogasteridae</taxon>
        <taxon>Pristionchus</taxon>
    </lineage>
</organism>
<evidence type="ECO:0000256" key="2">
    <source>
        <dbReference type="ARBA" id="ARBA00022448"/>
    </source>
</evidence>
<comment type="subcellular location">
    <subcellularLocation>
        <location evidence="1">Membrane</location>
        <topology evidence="1">Multi-pass membrane protein</topology>
    </subcellularLocation>
</comment>
<gene>
    <name evidence="11" type="ORF">PMAYCL1PPCAC_00862</name>
</gene>
<evidence type="ECO:0000256" key="4">
    <source>
        <dbReference type="ARBA" id="ARBA00022568"/>
    </source>
</evidence>
<protein>
    <recommendedName>
        <fullName evidence="10">Sodium/calcium exchanger membrane region domain-containing protein</fullName>
    </recommendedName>
</protein>
<dbReference type="Gene3D" id="1.20.1420.30">
    <property type="entry name" value="NCX, central ion-binding region"/>
    <property type="match status" value="2"/>
</dbReference>
<dbReference type="PANTHER" id="PTHR12266:SF0">
    <property type="entry name" value="MITOCHONDRIAL SODIUM_CALCIUM EXCHANGER PROTEIN"/>
    <property type="match status" value="1"/>
</dbReference>
<dbReference type="AlphaFoldDB" id="A0AAN4YX84"/>
<keyword evidence="5 9" id="KW-0812">Transmembrane</keyword>
<evidence type="ECO:0000259" key="10">
    <source>
        <dbReference type="Pfam" id="PF01699"/>
    </source>
</evidence>
<keyword evidence="3" id="KW-0050">Antiport</keyword>
<comment type="caution">
    <text evidence="11">The sequence shown here is derived from an EMBL/GenBank/DDBJ whole genome shotgun (WGS) entry which is preliminary data.</text>
</comment>
<proteinExistence type="predicted"/>
<evidence type="ECO:0000256" key="6">
    <source>
        <dbReference type="ARBA" id="ARBA00022989"/>
    </source>
</evidence>
<feature type="domain" description="Sodium/calcium exchanger membrane region" evidence="10">
    <location>
        <begin position="4"/>
        <end position="136"/>
    </location>
</feature>
<feature type="region of interest" description="Disordered" evidence="8">
    <location>
        <begin position="149"/>
        <end position="184"/>
    </location>
</feature>
<feature type="transmembrane region" description="Helical" evidence="9">
    <location>
        <begin position="303"/>
        <end position="327"/>
    </location>
</feature>
<keyword evidence="7 9" id="KW-0472">Membrane</keyword>
<dbReference type="InterPro" id="IPR044880">
    <property type="entry name" value="NCX_ion-bd_dom_sf"/>
</dbReference>
<dbReference type="Proteomes" id="UP001328107">
    <property type="component" value="Unassembled WGS sequence"/>
</dbReference>
<dbReference type="EMBL" id="BTRK01000001">
    <property type="protein sequence ID" value="GMR30667.1"/>
    <property type="molecule type" value="Genomic_DNA"/>
</dbReference>
<feature type="transmembrane region" description="Helical" evidence="9">
    <location>
        <begin position="369"/>
        <end position="389"/>
    </location>
</feature>
<feature type="transmembrane region" description="Helical" evidence="9">
    <location>
        <begin position="96"/>
        <end position="113"/>
    </location>
</feature>
<evidence type="ECO:0000313" key="12">
    <source>
        <dbReference type="Proteomes" id="UP001328107"/>
    </source>
</evidence>
<reference evidence="12" key="1">
    <citation type="submission" date="2022-10" db="EMBL/GenBank/DDBJ databases">
        <title>Genome assembly of Pristionchus species.</title>
        <authorList>
            <person name="Yoshida K."/>
            <person name="Sommer R.J."/>
        </authorList>
    </citation>
    <scope>NUCLEOTIDE SEQUENCE [LARGE SCALE GENOMIC DNA]</scope>
    <source>
        <strain evidence="12">RS5460</strain>
    </source>
</reference>
<evidence type="ECO:0000256" key="7">
    <source>
        <dbReference type="ARBA" id="ARBA00023136"/>
    </source>
</evidence>
<accession>A0AAN4YX84</accession>
<feature type="transmembrane region" description="Helical" evidence="9">
    <location>
        <begin position="272"/>
        <end position="291"/>
    </location>
</feature>
<dbReference type="InterPro" id="IPR004837">
    <property type="entry name" value="NaCa_Exmemb"/>
</dbReference>
<feature type="transmembrane region" description="Helical" evidence="9">
    <location>
        <begin position="436"/>
        <end position="454"/>
    </location>
</feature>
<feature type="transmembrane region" description="Helical" evidence="9">
    <location>
        <begin position="59"/>
        <end position="84"/>
    </location>
</feature>
<evidence type="ECO:0000256" key="3">
    <source>
        <dbReference type="ARBA" id="ARBA00022449"/>
    </source>
</evidence>
<feature type="transmembrane region" description="Helical" evidence="9">
    <location>
        <begin position="119"/>
        <end position="138"/>
    </location>
</feature>
<evidence type="ECO:0000256" key="8">
    <source>
        <dbReference type="SAM" id="MobiDB-lite"/>
    </source>
</evidence>
<dbReference type="Pfam" id="PF01699">
    <property type="entry name" value="Na_Ca_ex"/>
    <property type="match status" value="2"/>
</dbReference>
<evidence type="ECO:0000256" key="5">
    <source>
        <dbReference type="ARBA" id="ARBA00022692"/>
    </source>
</evidence>
<feature type="transmembrane region" description="Helical" evidence="9">
    <location>
        <begin position="409"/>
        <end position="429"/>
    </location>
</feature>
<sequence length="463" mass="50358">MLTSSADDFFSPNLEIIASHFHISESVAGVTFLAFGTDAPDIFGSIASVLGATQPKADLALGGLLGGAIFVTLVVHASVAIVHPFKCDFWSTTRDLVFLLFTTAAILCFLLFFKQIQLWQPLTFLGIYIIYLAVVFATDHFKNKRATNDTKETNTVTPPIQIGDGDEVEKEAEQTSGNSTGNGAPAEWKEWYEQLLSFFALDYGDVENPSKFCKIKSYILWPITTLFKLTTPLADAPWLKPLAIIQSVLVPQCILFNIKLVTFVPIDRGPGLYAYAPIISIHLIVFILCATSTNAEPRFYKAVYSLLGFASSVTWIYCLSTGVVGVVNMLGIVSGLNQAVLGLTVMAWASSISDLVADIAVARQGFPKMAIAATIGGALFNILIGFGIPFTISKIQGDQVPIALDDIKLVMIVFLFISTIVSLATLIIFKGQLSRAYGILLVVIYCLFLVFIVLSETGVLVWF</sequence>
<dbReference type="GO" id="GO:0005432">
    <property type="term" value="F:calcium:sodium antiporter activity"/>
    <property type="evidence" value="ECO:0007669"/>
    <property type="project" value="TreeGrafter"/>
</dbReference>
<keyword evidence="4" id="KW-0109">Calcium transport</keyword>
<dbReference type="InterPro" id="IPR051359">
    <property type="entry name" value="CaCA_antiporter"/>
</dbReference>
<keyword evidence="4" id="KW-0406">Ion transport</keyword>
<keyword evidence="4" id="KW-0106">Calcium</keyword>
<feature type="transmembrane region" description="Helical" evidence="9">
    <location>
        <begin position="248"/>
        <end position="266"/>
    </location>
</feature>